<keyword evidence="1" id="KW-0805">Transcription regulation</keyword>
<dbReference type="InterPro" id="IPR036388">
    <property type="entry name" value="WH-like_DNA-bd_sf"/>
</dbReference>
<dbReference type="Pfam" id="PF00027">
    <property type="entry name" value="cNMP_binding"/>
    <property type="match status" value="1"/>
</dbReference>
<dbReference type="PATRIC" id="fig|1473.5.peg.3243"/>
<dbReference type="GO" id="GO:0003677">
    <property type="term" value="F:DNA binding"/>
    <property type="evidence" value="ECO:0007669"/>
    <property type="project" value="UniProtKB-KW"/>
</dbReference>
<evidence type="ECO:0000313" key="7">
    <source>
        <dbReference type="EMBL" id="KNE22357.1"/>
    </source>
</evidence>
<keyword evidence="4" id="KW-0804">Transcription</keyword>
<evidence type="ECO:0000313" key="8">
    <source>
        <dbReference type="Proteomes" id="UP000036780"/>
    </source>
</evidence>
<dbReference type="InterPro" id="IPR050397">
    <property type="entry name" value="Env_Response_Regulators"/>
</dbReference>
<dbReference type="GeneID" id="66869238"/>
<sequence length="240" mass="27579">METNLLKKLPYEKAMIPKELHIMLNEIGTVKPMHQGRHLFHEGEDAHEIYLIRSGQIQIDKLTSDGKELTLRICNRGDIVGELTLFSQHATYFLSAKVIESGEVVMLNKDKLERELLSNPALTLEFMKWSADHMRKFQTKIRDLLLNGKKGALYSTLIRLSNSYGVVHKNGILIDMVFTNRELAQFCAARRESINRMLSELKKMGVISMEENGKILIKNIKFLRDEIGCEYCPIELCNIN</sequence>
<protein>
    <submittedName>
        <fullName evidence="7">Crp/Fnr family transcriptional regulator</fullName>
    </submittedName>
</protein>
<dbReference type="GO" id="GO:0003700">
    <property type="term" value="F:DNA-binding transcription factor activity"/>
    <property type="evidence" value="ECO:0007669"/>
    <property type="project" value="TreeGrafter"/>
</dbReference>
<reference evidence="8" key="1">
    <citation type="submission" date="2015-07" db="EMBL/GenBank/DDBJ databases">
        <title>Fjat-10053 dsm26.</title>
        <authorList>
            <person name="Liu B."/>
            <person name="Wang J."/>
            <person name="Zhu Y."/>
            <person name="Liu G."/>
            <person name="Chen Q."/>
            <person name="Chen Z."/>
            <person name="Lan J."/>
            <person name="Che J."/>
            <person name="Ge C."/>
            <person name="Shi H."/>
            <person name="Pan Z."/>
            <person name="Liu X."/>
        </authorList>
    </citation>
    <scope>NUCLEOTIDE SEQUENCE [LARGE SCALE GENOMIC DNA]</scope>
    <source>
        <strain evidence="8">DSM 26</strain>
    </source>
</reference>
<dbReference type="PANTHER" id="PTHR24567">
    <property type="entry name" value="CRP FAMILY TRANSCRIPTIONAL REGULATORY PROTEIN"/>
    <property type="match status" value="1"/>
</dbReference>
<keyword evidence="3" id="KW-0010">Activator</keyword>
<dbReference type="RefSeq" id="WP_050349829.1">
    <property type="nucleotide sequence ID" value="NZ_BOSN01000003.1"/>
</dbReference>
<evidence type="ECO:0000259" key="5">
    <source>
        <dbReference type="PROSITE" id="PS50042"/>
    </source>
</evidence>
<dbReference type="InterPro" id="IPR000595">
    <property type="entry name" value="cNMP-bd_dom"/>
</dbReference>
<dbReference type="PROSITE" id="PS50042">
    <property type="entry name" value="CNMP_BINDING_3"/>
    <property type="match status" value="1"/>
</dbReference>
<comment type="caution">
    <text evidence="7">The sequence shown here is derived from an EMBL/GenBank/DDBJ whole genome shotgun (WGS) entry which is preliminary data.</text>
</comment>
<keyword evidence="8" id="KW-1185">Reference proteome</keyword>
<dbReference type="Proteomes" id="UP000036780">
    <property type="component" value="Unassembled WGS sequence"/>
</dbReference>
<dbReference type="SUPFAM" id="SSF51206">
    <property type="entry name" value="cAMP-binding domain-like"/>
    <property type="match status" value="1"/>
</dbReference>
<dbReference type="CDD" id="cd00038">
    <property type="entry name" value="CAP_ED"/>
    <property type="match status" value="1"/>
</dbReference>
<evidence type="ECO:0000256" key="1">
    <source>
        <dbReference type="ARBA" id="ARBA00023015"/>
    </source>
</evidence>
<dbReference type="EMBL" id="LGTO01000002">
    <property type="protein sequence ID" value="KNE22357.1"/>
    <property type="molecule type" value="Genomic_DNA"/>
</dbReference>
<dbReference type="InterPro" id="IPR018490">
    <property type="entry name" value="cNMP-bd_dom_sf"/>
</dbReference>
<evidence type="ECO:0000256" key="2">
    <source>
        <dbReference type="ARBA" id="ARBA00023125"/>
    </source>
</evidence>
<dbReference type="GO" id="GO:0005829">
    <property type="term" value="C:cytosol"/>
    <property type="evidence" value="ECO:0007669"/>
    <property type="project" value="TreeGrafter"/>
</dbReference>
<feature type="domain" description="Cyclic nucleotide-binding" evidence="5">
    <location>
        <begin position="11"/>
        <end position="116"/>
    </location>
</feature>
<dbReference type="PROSITE" id="PS51063">
    <property type="entry name" value="HTH_CRP_2"/>
    <property type="match status" value="1"/>
</dbReference>
<evidence type="ECO:0000259" key="6">
    <source>
        <dbReference type="PROSITE" id="PS51063"/>
    </source>
</evidence>
<dbReference type="Gene3D" id="1.10.10.10">
    <property type="entry name" value="Winged helix-like DNA-binding domain superfamily/Winged helix DNA-binding domain"/>
    <property type="match status" value="1"/>
</dbReference>
<dbReference type="CDD" id="cd00092">
    <property type="entry name" value="HTH_CRP"/>
    <property type="match status" value="1"/>
</dbReference>
<feature type="domain" description="HTH crp-type" evidence="6">
    <location>
        <begin position="147"/>
        <end position="221"/>
    </location>
</feature>
<organism evidence="7 8">
    <name type="scientific">Virgibacillus pantothenticus</name>
    <dbReference type="NCBI Taxonomy" id="1473"/>
    <lineage>
        <taxon>Bacteria</taxon>
        <taxon>Bacillati</taxon>
        <taxon>Bacillota</taxon>
        <taxon>Bacilli</taxon>
        <taxon>Bacillales</taxon>
        <taxon>Bacillaceae</taxon>
        <taxon>Virgibacillus</taxon>
    </lineage>
</organism>
<dbReference type="InterPro" id="IPR036390">
    <property type="entry name" value="WH_DNA-bd_sf"/>
</dbReference>
<dbReference type="AlphaFoldDB" id="A0A0L0QUZ8"/>
<gene>
    <name evidence="7" type="ORF">AFK71_01680</name>
</gene>
<dbReference type="SUPFAM" id="SSF46785">
    <property type="entry name" value="Winged helix' DNA-binding domain"/>
    <property type="match status" value="1"/>
</dbReference>
<dbReference type="InterPro" id="IPR014710">
    <property type="entry name" value="RmlC-like_jellyroll"/>
</dbReference>
<dbReference type="InterPro" id="IPR012318">
    <property type="entry name" value="HTH_CRP"/>
</dbReference>
<keyword evidence="2" id="KW-0238">DNA-binding</keyword>
<evidence type="ECO:0000256" key="4">
    <source>
        <dbReference type="ARBA" id="ARBA00023163"/>
    </source>
</evidence>
<dbReference type="PANTHER" id="PTHR24567:SF74">
    <property type="entry name" value="HTH-TYPE TRANSCRIPTIONAL REGULATOR ARCR"/>
    <property type="match status" value="1"/>
</dbReference>
<dbReference type="SMART" id="SM00100">
    <property type="entry name" value="cNMP"/>
    <property type="match status" value="1"/>
</dbReference>
<accession>A0A0L0QUZ8</accession>
<dbReference type="Gene3D" id="2.60.120.10">
    <property type="entry name" value="Jelly Rolls"/>
    <property type="match status" value="1"/>
</dbReference>
<proteinExistence type="predicted"/>
<dbReference type="Pfam" id="PF13545">
    <property type="entry name" value="HTH_Crp_2"/>
    <property type="match status" value="1"/>
</dbReference>
<evidence type="ECO:0000256" key="3">
    <source>
        <dbReference type="ARBA" id="ARBA00023159"/>
    </source>
</evidence>
<dbReference type="SMART" id="SM00419">
    <property type="entry name" value="HTH_CRP"/>
    <property type="match status" value="1"/>
</dbReference>
<name>A0A0L0QUZ8_VIRPA</name>